<organism evidence="3">
    <name type="scientific">Melampsora larici-populina (strain 98AG31 / pathotype 3-4-7)</name>
    <name type="common">Poplar leaf rust fungus</name>
    <dbReference type="NCBI Taxonomy" id="747676"/>
    <lineage>
        <taxon>Eukaryota</taxon>
        <taxon>Fungi</taxon>
        <taxon>Dikarya</taxon>
        <taxon>Basidiomycota</taxon>
        <taxon>Pucciniomycotina</taxon>
        <taxon>Pucciniomycetes</taxon>
        <taxon>Pucciniales</taxon>
        <taxon>Melampsoraceae</taxon>
        <taxon>Melampsora</taxon>
    </lineage>
</organism>
<keyword evidence="1" id="KW-0732">Signal</keyword>
<feature type="chain" id="PRO_5003315287" evidence="1">
    <location>
        <begin position="23"/>
        <end position="141"/>
    </location>
</feature>
<gene>
    <name evidence="2" type="ORF">MELLADRAFT_123424</name>
</gene>
<sequence>MLHIFLKIAFLLYSLKINGLNAEKPLYKVNCNGGISFYSGGRYNVACRLILNELEEKHYNCKIENCLDDSKSHQWVPFKHCQLAKSNNKDFSNQQCSQYNYLGENKGYSCSNAAGYQYVCPDYNPYKVDFLTCEHCRAGNW</sequence>
<dbReference type="VEuPathDB" id="FungiDB:MELLADRAFT_123424"/>
<dbReference type="AlphaFoldDB" id="F4RJH6"/>
<feature type="signal peptide" evidence="1">
    <location>
        <begin position="1"/>
        <end position="22"/>
    </location>
</feature>
<evidence type="ECO:0000313" key="3">
    <source>
        <dbReference type="Proteomes" id="UP000001072"/>
    </source>
</evidence>
<keyword evidence="3" id="KW-1185">Reference proteome</keyword>
<evidence type="ECO:0000256" key="1">
    <source>
        <dbReference type="SAM" id="SignalP"/>
    </source>
</evidence>
<dbReference type="KEGG" id="mlr:MELLADRAFT_123424"/>
<dbReference type="HOGENOM" id="CLU_150810_0_0_1"/>
<name>F4RJH6_MELLP</name>
<dbReference type="GeneID" id="18926351"/>
<dbReference type="Proteomes" id="UP000001072">
    <property type="component" value="Unassembled WGS sequence"/>
</dbReference>
<accession>F4RJH6</accession>
<dbReference type="EMBL" id="GL883104">
    <property type="protein sequence ID" value="EGG07312.1"/>
    <property type="molecule type" value="Genomic_DNA"/>
</dbReference>
<dbReference type="OrthoDB" id="10478845at2759"/>
<dbReference type="InParanoid" id="F4RJH6"/>
<proteinExistence type="predicted"/>
<evidence type="ECO:0000313" key="2">
    <source>
        <dbReference type="EMBL" id="EGG07312.1"/>
    </source>
</evidence>
<protein>
    <submittedName>
        <fullName evidence="2">Secreted protein</fullName>
    </submittedName>
</protein>
<reference evidence="3" key="1">
    <citation type="journal article" date="2011" name="Proc. Natl. Acad. Sci. U.S.A.">
        <title>Obligate biotrophy features unraveled by the genomic analysis of rust fungi.</title>
        <authorList>
            <person name="Duplessis S."/>
            <person name="Cuomo C.A."/>
            <person name="Lin Y.-C."/>
            <person name="Aerts A."/>
            <person name="Tisserant E."/>
            <person name="Veneault-Fourrey C."/>
            <person name="Joly D.L."/>
            <person name="Hacquard S."/>
            <person name="Amselem J."/>
            <person name="Cantarel B.L."/>
            <person name="Chiu R."/>
            <person name="Coutinho P.M."/>
            <person name="Feau N."/>
            <person name="Field M."/>
            <person name="Frey P."/>
            <person name="Gelhaye E."/>
            <person name="Goldberg J."/>
            <person name="Grabherr M.G."/>
            <person name="Kodira C.D."/>
            <person name="Kohler A."/>
            <person name="Kuees U."/>
            <person name="Lindquist E.A."/>
            <person name="Lucas S.M."/>
            <person name="Mago R."/>
            <person name="Mauceli E."/>
            <person name="Morin E."/>
            <person name="Murat C."/>
            <person name="Pangilinan J.L."/>
            <person name="Park R."/>
            <person name="Pearson M."/>
            <person name="Quesneville H."/>
            <person name="Rouhier N."/>
            <person name="Sakthikumar S."/>
            <person name="Salamov A.A."/>
            <person name="Schmutz J."/>
            <person name="Selles B."/>
            <person name="Shapiro H."/>
            <person name="Tanguay P."/>
            <person name="Tuskan G.A."/>
            <person name="Henrissat B."/>
            <person name="Van de Peer Y."/>
            <person name="Rouze P."/>
            <person name="Ellis J.G."/>
            <person name="Dodds P.N."/>
            <person name="Schein J.E."/>
            <person name="Zhong S."/>
            <person name="Hamelin R.C."/>
            <person name="Grigoriev I.V."/>
            <person name="Szabo L.J."/>
            <person name="Martin F."/>
        </authorList>
    </citation>
    <scope>NUCLEOTIDE SEQUENCE [LARGE SCALE GENOMIC DNA]</scope>
    <source>
        <strain evidence="3">98AG31 / pathotype 3-4-7</strain>
    </source>
</reference>
<dbReference type="RefSeq" id="XP_007409219.1">
    <property type="nucleotide sequence ID" value="XM_007409157.1"/>
</dbReference>